<dbReference type="PANTHER" id="PTHR36455">
    <property type="match status" value="1"/>
</dbReference>
<gene>
    <name evidence="1" type="ORF">FC91_GL001107</name>
</gene>
<dbReference type="Proteomes" id="UP000050949">
    <property type="component" value="Unassembled WGS sequence"/>
</dbReference>
<evidence type="ECO:0000313" key="1">
    <source>
        <dbReference type="EMBL" id="KRM29058.1"/>
    </source>
</evidence>
<dbReference type="OrthoDB" id="4956084at2"/>
<dbReference type="EMBL" id="AZFW01000019">
    <property type="protein sequence ID" value="KRM29058.1"/>
    <property type="molecule type" value="Genomic_DNA"/>
</dbReference>
<dbReference type="InterPro" id="IPR008878">
    <property type="entry name" value="Transposase_IS66_Orf2"/>
</dbReference>
<proteinExistence type="predicted"/>
<dbReference type="NCBIfam" id="NF033819">
    <property type="entry name" value="IS66_TnpB"/>
    <property type="match status" value="1"/>
</dbReference>
<name>A0A0R1XGH2_9LACO</name>
<reference evidence="1 2" key="1">
    <citation type="journal article" date="2015" name="Genome Announc.">
        <title>Expanding the biotechnology potential of lactobacilli through comparative genomics of 213 strains and associated genera.</title>
        <authorList>
            <person name="Sun Z."/>
            <person name="Harris H.M."/>
            <person name="McCann A."/>
            <person name="Guo C."/>
            <person name="Argimon S."/>
            <person name="Zhang W."/>
            <person name="Yang X."/>
            <person name="Jeffery I.B."/>
            <person name="Cooney J.C."/>
            <person name="Kagawa T.F."/>
            <person name="Liu W."/>
            <person name="Song Y."/>
            <person name="Salvetti E."/>
            <person name="Wrobel A."/>
            <person name="Rasinkangas P."/>
            <person name="Parkhill J."/>
            <person name="Rea M.C."/>
            <person name="O'Sullivan O."/>
            <person name="Ritari J."/>
            <person name="Douillard F.P."/>
            <person name="Paul Ross R."/>
            <person name="Yang R."/>
            <person name="Briner A.E."/>
            <person name="Felis G.E."/>
            <person name="de Vos W.M."/>
            <person name="Barrangou R."/>
            <person name="Klaenhammer T.R."/>
            <person name="Caufield P.W."/>
            <person name="Cui Y."/>
            <person name="Zhang H."/>
            <person name="O'Toole P.W."/>
        </authorList>
    </citation>
    <scope>NUCLEOTIDE SEQUENCE [LARGE SCALE GENOMIC DNA]</scope>
    <source>
        <strain evidence="1 2">DSM 16991</strain>
    </source>
</reference>
<accession>A0A0R1XGH2</accession>
<evidence type="ECO:0000313" key="2">
    <source>
        <dbReference type="Proteomes" id="UP000050949"/>
    </source>
</evidence>
<dbReference type="AlphaFoldDB" id="A0A0R1XGH2"/>
<dbReference type="PANTHER" id="PTHR36455:SF1">
    <property type="entry name" value="BLR8292 PROTEIN"/>
    <property type="match status" value="1"/>
</dbReference>
<comment type="caution">
    <text evidence="1">The sequence shown here is derived from an EMBL/GenBank/DDBJ whole genome shotgun (WGS) entry which is preliminary data.</text>
</comment>
<dbReference type="PATRIC" id="fig|1122147.4.peg.1145"/>
<dbReference type="RefSeq" id="WP_056990043.1">
    <property type="nucleotide sequence ID" value="NZ_AZFW01000019.1"/>
</dbReference>
<dbReference type="Pfam" id="PF05717">
    <property type="entry name" value="TnpB_IS66"/>
    <property type="match status" value="1"/>
</dbReference>
<protein>
    <submittedName>
        <fullName evidence="1">Transposase</fullName>
    </submittedName>
</protein>
<organism evidence="1 2">
    <name type="scientific">Schleiferilactobacillus harbinensis DSM 16991</name>
    <dbReference type="NCBI Taxonomy" id="1122147"/>
    <lineage>
        <taxon>Bacteria</taxon>
        <taxon>Bacillati</taxon>
        <taxon>Bacillota</taxon>
        <taxon>Bacilli</taxon>
        <taxon>Lactobacillales</taxon>
        <taxon>Lactobacillaceae</taxon>
        <taxon>Schleiferilactobacillus</taxon>
    </lineage>
</organism>
<sequence>MFPNIQELNIYIICGKTDLRKGIDGLAASLRELYGEDEVPYDHSLFLFCGSQRDRFKALYWDRSGFVLYYKRYENGHLQWPRTRSEVQHLSHYQLKQLITGLSIQERRTIHDFKPGYTN</sequence>